<dbReference type="InterPro" id="IPR036388">
    <property type="entry name" value="WH-like_DNA-bd_sf"/>
</dbReference>
<comment type="caution">
    <text evidence="6">The sequence shown here is derived from an EMBL/GenBank/DDBJ whole genome shotgun (WGS) entry which is preliminary data.</text>
</comment>
<evidence type="ECO:0000256" key="3">
    <source>
        <dbReference type="ARBA" id="ARBA00023163"/>
    </source>
</evidence>
<dbReference type="EMBL" id="DYZA01000033">
    <property type="protein sequence ID" value="HJD96386.1"/>
    <property type="molecule type" value="Genomic_DNA"/>
</dbReference>
<organism evidence="6 7">
    <name type="scientific">Mailhella massiliensis</name>
    <dbReference type="NCBI Taxonomy" id="1903261"/>
    <lineage>
        <taxon>Bacteria</taxon>
        <taxon>Pseudomonadati</taxon>
        <taxon>Thermodesulfobacteriota</taxon>
        <taxon>Desulfovibrionia</taxon>
        <taxon>Desulfovibrionales</taxon>
        <taxon>Desulfovibrionaceae</taxon>
        <taxon>Mailhella</taxon>
    </lineage>
</organism>
<reference evidence="6" key="1">
    <citation type="journal article" date="2021" name="PeerJ">
        <title>Extensive microbial diversity within the chicken gut microbiome revealed by metagenomics and culture.</title>
        <authorList>
            <person name="Gilroy R."/>
            <person name="Ravi A."/>
            <person name="Getino M."/>
            <person name="Pursley I."/>
            <person name="Horton D.L."/>
            <person name="Alikhan N.F."/>
            <person name="Baker D."/>
            <person name="Gharbi K."/>
            <person name="Hall N."/>
            <person name="Watson M."/>
            <person name="Adriaenssens E.M."/>
            <person name="Foster-Nyarko E."/>
            <person name="Jarju S."/>
            <person name="Secka A."/>
            <person name="Antonio M."/>
            <person name="Oren A."/>
            <person name="Chaudhuri R.R."/>
            <person name="La Ragione R."/>
            <person name="Hildebrand F."/>
            <person name="Pallen M.J."/>
        </authorList>
    </citation>
    <scope>NUCLEOTIDE SEQUENCE</scope>
    <source>
        <strain evidence="6">ChiGjej2B2-19336</strain>
    </source>
</reference>
<sequence length="254" mass="28371">MTEQSEGKESGQSSMRSVERLIDILSLFAEERNGLCARDISVVTGIPQSTCFRMLSCLVEAGLLEKSGTLYGVGGTILRMAQGGQMYERLRRISLPYLRRLSHKTGQSVGMSVVDRDNFRLCIELVHNAAQELRQHTPLRTPLPLHKGASGKMLWAFLPEVRRVQVYRDNALEMEESWEQVSRFLGEIRRKGCFFSTNERIQGACSVAAPVLGSEGDLIAVVTVSAVRQRFTEEEIALYIRLLKETCAQIASAC</sequence>
<dbReference type="InterPro" id="IPR014757">
    <property type="entry name" value="Tscrpt_reg_IclR_C"/>
</dbReference>
<dbReference type="InterPro" id="IPR029016">
    <property type="entry name" value="GAF-like_dom_sf"/>
</dbReference>
<accession>A0A921AUM1</accession>
<dbReference type="InterPro" id="IPR005471">
    <property type="entry name" value="Tscrpt_reg_IclR_N"/>
</dbReference>
<dbReference type="GO" id="GO:0045892">
    <property type="term" value="P:negative regulation of DNA-templated transcription"/>
    <property type="evidence" value="ECO:0007669"/>
    <property type="project" value="TreeGrafter"/>
</dbReference>
<dbReference type="PROSITE" id="PS51077">
    <property type="entry name" value="HTH_ICLR"/>
    <property type="match status" value="1"/>
</dbReference>
<evidence type="ECO:0000256" key="2">
    <source>
        <dbReference type="ARBA" id="ARBA00023125"/>
    </source>
</evidence>
<evidence type="ECO:0000256" key="1">
    <source>
        <dbReference type="ARBA" id="ARBA00023015"/>
    </source>
</evidence>
<feature type="domain" description="HTH iclR-type" evidence="4">
    <location>
        <begin position="15"/>
        <end position="75"/>
    </location>
</feature>
<dbReference type="SUPFAM" id="SSF46785">
    <property type="entry name" value="Winged helix' DNA-binding domain"/>
    <property type="match status" value="1"/>
</dbReference>
<dbReference type="GO" id="GO:0003677">
    <property type="term" value="F:DNA binding"/>
    <property type="evidence" value="ECO:0007669"/>
    <property type="project" value="UniProtKB-KW"/>
</dbReference>
<dbReference type="GO" id="GO:0003700">
    <property type="term" value="F:DNA-binding transcription factor activity"/>
    <property type="evidence" value="ECO:0007669"/>
    <property type="project" value="TreeGrafter"/>
</dbReference>
<dbReference type="PANTHER" id="PTHR30136">
    <property type="entry name" value="HELIX-TURN-HELIX TRANSCRIPTIONAL REGULATOR, ICLR FAMILY"/>
    <property type="match status" value="1"/>
</dbReference>
<dbReference type="AlphaFoldDB" id="A0A921AUM1"/>
<dbReference type="SMART" id="SM00346">
    <property type="entry name" value="HTH_ICLR"/>
    <property type="match status" value="1"/>
</dbReference>
<keyword evidence="2" id="KW-0238">DNA-binding</keyword>
<reference evidence="6" key="2">
    <citation type="submission" date="2021-09" db="EMBL/GenBank/DDBJ databases">
        <authorList>
            <person name="Gilroy R."/>
        </authorList>
    </citation>
    <scope>NUCLEOTIDE SEQUENCE</scope>
    <source>
        <strain evidence="6">ChiGjej2B2-19336</strain>
    </source>
</reference>
<dbReference type="SUPFAM" id="SSF55781">
    <property type="entry name" value="GAF domain-like"/>
    <property type="match status" value="1"/>
</dbReference>
<dbReference type="Proteomes" id="UP000698963">
    <property type="component" value="Unassembled WGS sequence"/>
</dbReference>
<evidence type="ECO:0000313" key="7">
    <source>
        <dbReference type="Proteomes" id="UP000698963"/>
    </source>
</evidence>
<dbReference type="InterPro" id="IPR050707">
    <property type="entry name" value="HTH_MetabolicPath_Reg"/>
</dbReference>
<name>A0A921AUM1_9BACT</name>
<gene>
    <name evidence="6" type="ORF">K8W16_01900</name>
</gene>
<dbReference type="Gene3D" id="3.30.450.40">
    <property type="match status" value="1"/>
</dbReference>
<dbReference type="InterPro" id="IPR036390">
    <property type="entry name" value="WH_DNA-bd_sf"/>
</dbReference>
<dbReference type="RefSeq" id="WP_304120671.1">
    <property type="nucleotide sequence ID" value="NZ_DYZA01000033.1"/>
</dbReference>
<evidence type="ECO:0000259" key="5">
    <source>
        <dbReference type="PROSITE" id="PS51078"/>
    </source>
</evidence>
<protein>
    <submittedName>
        <fullName evidence="6">IclR family transcriptional regulator</fullName>
    </submittedName>
</protein>
<dbReference type="PROSITE" id="PS51078">
    <property type="entry name" value="ICLR_ED"/>
    <property type="match status" value="1"/>
</dbReference>
<dbReference type="Pfam" id="PF01614">
    <property type="entry name" value="IclR_C"/>
    <property type="match status" value="1"/>
</dbReference>
<keyword evidence="3" id="KW-0804">Transcription</keyword>
<proteinExistence type="predicted"/>
<evidence type="ECO:0000313" key="6">
    <source>
        <dbReference type="EMBL" id="HJD96386.1"/>
    </source>
</evidence>
<feature type="domain" description="IclR-ED" evidence="5">
    <location>
        <begin position="76"/>
        <end position="254"/>
    </location>
</feature>
<evidence type="ECO:0000259" key="4">
    <source>
        <dbReference type="PROSITE" id="PS51077"/>
    </source>
</evidence>
<dbReference type="PANTHER" id="PTHR30136:SF35">
    <property type="entry name" value="HTH-TYPE TRANSCRIPTIONAL REGULATOR RV1719"/>
    <property type="match status" value="1"/>
</dbReference>
<keyword evidence="1" id="KW-0805">Transcription regulation</keyword>
<dbReference type="Gene3D" id="1.10.10.10">
    <property type="entry name" value="Winged helix-like DNA-binding domain superfamily/Winged helix DNA-binding domain"/>
    <property type="match status" value="1"/>
</dbReference>
<dbReference type="Pfam" id="PF09339">
    <property type="entry name" value="HTH_IclR"/>
    <property type="match status" value="1"/>
</dbReference>